<comment type="similarity">
    <text evidence="1">Belongs to the glycosyl hydrolase 13 family.</text>
</comment>
<dbReference type="Pfam" id="PF11852">
    <property type="entry name" value="Pullul_strch_C"/>
    <property type="match status" value="1"/>
</dbReference>
<evidence type="ECO:0000256" key="1">
    <source>
        <dbReference type="ARBA" id="ARBA00008061"/>
    </source>
</evidence>
<dbReference type="InterPro" id="IPR013783">
    <property type="entry name" value="Ig-like_fold"/>
</dbReference>
<dbReference type="InterPro" id="IPR014756">
    <property type="entry name" value="Ig_E-set"/>
</dbReference>
<dbReference type="SUPFAM" id="SSF81296">
    <property type="entry name" value="E set domains"/>
    <property type="match status" value="2"/>
</dbReference>
<feature type="domain" description="Pullulanase N2" evidence="5">
    <location>
        <begin position="52"/>
        <end position="167"/>
    </location>
</feature>
<organism evidence="6 7">
    <name type="scientific">Massilia cavernae</name>
    <dbReference type="NCBI Taxonomy" id="2320864"/>
    <lineage>
        <taxon>Bacteria</taxon>
        <taxon>Pseudomonadati</taxon>
        <taxon>Pseudomonadota</taxon>
        <taxon>Betaproteobacteria</taxon>
        <taxon>Burkholderiales</taxon>
        <taxon>Oxalobacteraceae</taxon>
        <taxon>Telluria group</taxon>
        <taxon>Massilia</taxon>
    </lineage>
</organism>
<dbReference type="AlphaFoldDB" id="A0A418Y5W2"/>
<dbReference type="Gene3D" id="3.20.20.80">
    <property type="entry name" value="Glycosidases"/>
    <property type="match status" value="1"/>
</dbReference>
<dbReference type="Gene3D" id="2.60.40.10">
    <property type="entry name" value="Immunoglobulins"/>
    <property type="match status" value="1"/>
</dbReference>
<sequence length="908" mass="97689">MRNPSRHVLARLSIASAAACTASAAHAAIPLEACNSDGFESVVHASPARYEARAVWLNRHLVKWPGADASASFRLYHSPAASIKASVGGKVGGAAGSLPLAALKGEVPAGAAERFKYVAPGPVLAVAPADVPKLAGLHTQQLVLVQEDANGNVVAATRIQAAGALDDIYAAAGKVGGLGATPGKQRTVFKLWAPTAQQVALCTYDSGSGKANGIEAMTRDAATGVWSAAKAGDQSGKYYKYAVDVVVDGAGVVRNMATDPYSVSVTTDSKRSYIANLSAPALKPAGWDKHKSPSTVKAQTDMTIYELHVRDFSINDGTVTAANRGKYGAFGETGSNGMKHLAALARAGMTDVHLLPVYDIGSVPEKGCAQPKPVGSPDSEAQQALVQKTAETDCFNWGYDPYHYSAPEGSYASDPADGARRIVEFRDMVMNLHRAGLRVGMDVVYNHTFASGQKEKSVLDRIVPGYYHRLNAIGGVEQSTCCDNTATENLMMGKLMVDSAELWTREYKIDSFRFDLMGHQPRSVMEQLQKRVDQAAGRHIQLIGEGWNFGEIADGARFVQASQLSLNGSGIGSFSDRARDAVRGGSAGDSGDKMIKLQGYINGMAYDPNASAEKRTKEDLMRTADMVRVGLAGSVRTYEMTTAKDTKQKLQDIDYGGQPAGYASQPDEAVNYVENHDNHTLYDVNVFKLPVATTTADRARVQMLGAAINAFSQGVAYYHAGIDTLRSKSLDRNSFNSGDWFNRIDWSYQDNYYGTGLPREEDNGKDYALLKPLLANPALKAAPADIAYARDVFRDLLAIRASTTLFRLRTADDIRQRLRFFNTGSTQEPTVIAARIDGKGYAGANFKGVSYFINVDKGPHTLAISEMKGKALRLHPAHRSDKRVFEARFDSATGTFTIPARTAVVFVE</sequence>
<keyword evidence="2" id="KW-0732">Signal</keyword>
<feature type="chain" id="PRO_5019004666" evidence="2">
    <location>
        <begin position="28"/>
        <end position="908"/>
    </location>
</feature>
<dbReference type="PANTHER" id="PTHR43002">
    <property type="entry name" value="GLYCOGEN DEBRANCHING ENZYME"/>
    <property type="match status" value="1"/>
</dbReference>
<dbReference type="GO" id="GO:0005975">
    <property type="term" value="P:carbohydrate metabolic process"/>
    <property type="evidence" value="ECO:0007669"/>
    <property type="project" value="InterPro"/>
</dbReference>
<dbReference type="GO" id="GO:0004553">
    <property type="term" value="F:hydrolase activity, hydrolyzing O-glycosyl compounds"/>
    <property type="evidence" value="ECO:0007669"/>
    <property type="project" value="InterPro"/>
</dbReference>
<dbReference type="InterPro" id="IPR040671">
    <property type="entry name" value="Pullulanase_N2"/>
</dbReference>
<protein>
    <submittedName>
        <fullName evidence="6">DUF3372 domain-containing protein</fullName>
    </submittedName>
</protein>
<reference evidence="6 7" key="1">
    <citation type="submission" date="2018-09" db="EMBL/GenBank/DDBJ databases">
        <authorList>
            <person name="Zhu H."/>
        </authorList>
    </citation>
    <scope>NUCLEOTIDE SEQUENCE [LARGE SCALE GENOMIC DNA]</scope>
    <source>
        <strain evidence="6 7">K1S02-61</strain>
    </source>
</reference>
<dbReference type="InterPro" id="IPR013780">
    <property type="entry name" value="Glyco_hydro_b"/>
</dbReference>
<accession>A0A418Y5W2</accession>
<feature type="domain" description="Glycoside hydrolase family 13 N-terminal" evidence="3">
    <location>
        <begin position="178"/>
        <end position="262"/>
    </location>
</feature>
<proteinExistence type="inferred from homology"/>
<dbReference type="InterPro" id="IPR004193">
    <property type="entry name" value="Glyco_hydro_13_N"/>
</dbReference>
<dbReference type="OrthoDB" id="9800174at2"/>
<dbReference type="SUPFAM" id="SSF51011">
    <property type="entry name" value="Glycosyl hydrolase domain"/>
    <property type="match status" value="1"/>
</dbReference>
<evidence type="ECO:0000259" key="4">
    <source>
        <dbReference type="Pfam" id="PF11852"/>
    </source>
</evidence>
<name>A0A418Y5W2_9BURK</name>
<gene>
    <name evidence="6" type="ORF">D3872_05400</name>
</gene>
<evidence type="ECO:0000256" key="2">
    <source>
        <dbReference type="SAM" id="SignalP"/>
    </source>
</evidence>
<dbReference type="CDD" id="cd02860">
    <property type="entry name" value="E_set_Pullulanase"/>
    <property type="match status" value="1"/>
</dbReference>
<evidence type="ECO:0000259" key="5">
    <source>
        <dbReference type="Pfam" id="PF17967"/>
    </source>
</evidence>
<evidence type="ECO:0000313" key="7">
    <source>
        <dbReference type="Proteomes" id="UP000284006"/>
    </source>
</evidence>
<dbReference type="Gene3D" id="2.60.40.1130">
    <property type="entry name" value="Rab geranylgeranyltransferase alpha-subunit, insert domain"/>
    <property type="match status" value="1"/>
</dbReference>
<dbReference type="Pfam" id="PF02922">
    <property type="entry name" value="CBM_48"/>
    <property type="match status" value="1"/>
</dbReference>
<evidence type="ECO:0000313" key="6">
    <source>
        <dbReference type="EMBL" id="RJG22398.1"/>
    </source>
</evidence>
<keyword evidence="7" id="KW-1185">Reference proteome</keyword>
<dbReference type="SUPFAM" id="SSF51445">
    <property type="entry name" value="(Trans)glycosidases"/>
    <property type="match status" value="1"/>
</dbReference>
<dbReference type="InterPro" id="IPR017853">
    <property type="entry name" value="GH"/>
</dbReference>
<evidence type="ECO:0000259" key="3">
    <source>
        <dbReference type="Pfam" id="PF02922"/>
    </source>
</evidence>
<feature type="domain" description="Alpha-1,6-glucosidases pullulanase-type C-terminal" evidence="4">
    <location>
        <begin position="748"/>
        <end position="908"/>
    </location>
</feature>
<dbReference type="CDD" id="cd11341">
    <property type="entry name" value="AmyAc_Pullulanase_LD-like"/>
    <property type="match status" value="1"/>
</dbReference>
<dbReference type="RefSeq" id="WP_119809822.1">
    <property type="nucleotide sequence ID" value="NZ_QYUP01000059.1"/>
</dbReference>
<dbReference type="EMBL" id="QYUP01000059">
    <property type="protein sequence ID" value="RJG22398.1"/>
    <property type="molecule type" value="Genomic_DNA"/>
</dbReference>
<feature type="signal peptide" evidence="2">
    <location>
        <begin position="1"/>
        <end position="27"/>
    </location>
</feature>
<dbReference type="Gene3D" id="2.60.40.1180">
    <property type="entry name" value="Golgi alpha-mannosidase II"/>
    <property type="match status" value="1"/>
</dbReference>
<dbReference type="Proteomes" id="UP000284006">
    <property type="component" value="Unassembled WGS sequence"/>
</dbReference>
<comment type="caution">
    <text evidence="6">The sequence shown here is derived from an EMBL/GenBank/DDBJ whole genome shotgun (WGS) entry which is preliminary data.</text>
</comment>
<dbReference type="InterPro" id="IPR024561">
    <property type="entry name" value="Pullul_strch_C"/>
</dbReference>
<dbReference type="Pfam" id="PF17967">
    <property type="entry name" value="Pullulanase_N2"/>
    <property type="match status" value="1"/>
</dbReference>